<gene>
    <name evidence="10 14" type="primary">xerC</name>
    <name evidence="14" type="ORF">DAMO_0070</name>
</gene>
<dbReference type="InterPro" id="IPR011931">
    <property type="entry name" value="Recomb_XerC"/>
</dbReference>
<dbReference type="GO" id="GO:0009037">
    <property type="term" value="F:tyrosine-based site-specific recombinase activity"/>
    <property type="evidence" value="ECO:0007669"/>
    <property type="project" value="UniProtKB-UniRule"/>
</dbReference>
<feature type="active site" evidence="10">
    <location>
        <position position="321"/>
    </location>
</feature>
<evidence type="ECO:0000256" key="2">
    <source>
        <dbReference type="ARBA" id="ARBA00006657"/>
    </source>
</evidence>
<evidence type="ECO:0000259" key="13">
    <source>
        <dbReference type="PROSITE" id="PS51900"/>
    </source>
</evidence>
<keyword evidence="7 10" id="KW-0238">DNA-binding</keyword>
<dbReference type="Pfam" id="PF02899">
    <property type="entry name" value="Phage_int_SAM_1"/>
    <property type="match status" value="2"/>
</dbReference>
<dbReference type="InterPro" id="IPR011010">
    <property type="entry name" value="DNA_brk_join_enz"/>
</dbReference>
<dbReference type="STRING" id="671143.DAMO_0070"/>
<keyword evidence="6 10" id="KW-0229">DNA integration</keyword>
<evidence type="ECO:0000256" key="11">
    <source>
        <dbReference type="NCBIfam" id="TIGR02224"/>
    </source>
</evidence>
<evidence type="ECO:0000313" key="15">
    <source>
        <dbReference type="Proteomes" id="UP000006898"/>
    </source>
</evidence>
<dbReference type="CDD" id="cd00798">
    <property type="entry name" value="INT_XerDC_C"/>
    <property type="match status" value="1"/>
</dbReference>
<dbReference type="InterPro" id="IPR010998">
    <property type="entry name" value="Integrase_recombinase_N"/>
</dbReference>
<proteinExistence type="inferred from homology"/>
<protein>
    <recommendedName>
        <fullName evidence="10 11">Tyrosine recombinase XerC</fullName>
    </recommendedName>
</protein>
<dbReference type="InterPro" id="IPR013762">
    <property type="entry name" value="Integrase-like_cat_sf"/>
</dbReference>
<keyword evidence="3 10" id="KW-0963">Cytoplasm</keyword>
<dbReference type="NCBIfam" id="NF001399">
    <property type="entry name" value="PRK00283.1"/>
    <property type="match status" value="1"/>
</dbReference>
<feature type="domain" description="Tyr recombinase" evidence="12">
    <location>
        <begin position="156"/>
        <end position="343"/>
    </location>
</feature>
<dbReference type="InterPro" id="IPR004107">
    <property type="entry name" value="Integrase_SAM-like_N"/>
</dbReference>
<dbReference type="GO" id="GO:0005737">
    <property type="term" value="C:cytoplasm"/>
    <property type="evidence" value="ECO:0007669"/>
    <property type="project" value="UniProtKB-SubCell"/>
</dbReference>
<dbReference type="InterPro" id="IPR002104">
    <property type="entry name" value="Integrase_catalytic"/>
</dbReference>
<feature type="active site" evidence="10">
    <location>
        <position position="196"/>
    </location>
</feature>
<feature type="active site" evidence="10">
    <location>
        <position position="220"/>
    </location>
</feature>
<feature type="active site" evidence="10">
    <location>
        <position position="295"/>
    </location>
</feature>
<dbReference type="InterPro" id="IPR023009">
    <property type="entry name" value="Tyrosine_recombinase_XerC/XerD"/>
</dbReference>
<keyword evidence="5 10" id="KW-0159">Chromosome partition</keyword>
<evidence type="ECO:0000256" key="4">
    <source>
        <dbReference type="ARBA" id="ARBA00022618"/>
    </source>
</evidence>
<evidence type="ECO:0000256" key="1">
    <source>
        <dbReference type="ARBA" id="ARBA00004496"/>
    </source>
</evidence>
<feature type="active site" evidence="10">
    <location>
        <position position="298"/>
    </location>
</feature>
<comment type="function">
    <text evidence="10">Site-specific tyrosine recombinase, which acts by catalyzing the cutting and rejoining of the recombining DNA molecules. The XerC-XerD complex is essential to convert dimers of the bacterial chromosome into monomers to permit their segregation at cell division. It also contributes to the segregational stability of plasmids.</text>
</comment>
<evidence type="ECO:0000256" key="6">
    <source>
        <dbReference type="ARBA" id="ARBA00022908"/>
    </source>
</evidence>
<accession>D5MHQ6</accession>
<name>D5MHQ6_METO1</name>
<dbReference type="eggNOG" id="COG4974">
    <property type="taxonomic scope" value="Bacteria"/>
</dbReference>
<feature type="active site" description="O-(3'-phospho-DNA)-tyrosine intermediate" evidence="10">
    <location>
        <position position="330"/>
    </location>
</feature>
<comment type="subunit">
    <text evidence="10">Forms a cyclic heterotetrameric complex composed of two molecules of XerC and two molecules of XerD.</text>
</comment>
<reference evidence="14 15" key="1">
    <citation type="journal article" date="2010" name="Nature">
        <title>Nitrite-driven anaerobic methane oxidation by oxygenic bacteria.</title>
        <authorList>
            <person name="Ettwig K.F."/>
            <person name="Butler M.K."/>
            <person name="Le Paslier D."/>
            <person name="Pelletier E."/>
            <person name="Mangenot S."/>
            <person name="Kuypers M.M.M."/>
            <person name="Schreiber F."/>
            <person name="Dutilh B.E."/>
            <person name="Zedelius J."/>
            <person name="de Beer D."/>
            <person name="Gloerich J."/>
            <person name="Wessels H.J.C.T."/>
            <person name="van Allen T."/>
            <person name="Luesken F."/>
            <person name="Wu M."/>
            <person name="van de Pas-Schoonen K.T."/>
            <person name="Op den Camp H.J.M."/>
            <person name="Janssen-Megens E.M."/>
            <person name="Francoijs K-J."/>
            <person name="Stunnenberg H."/>
            <person name="Weissenbach J."/>
            <person name="Jetten M.S.M."/>
            <person name="Strous M."/>
        </authorList>
    </citation>
    <scope>NUCLEOTIDE SEQUENCE [LARGE SCALE GENOMIC DNA]</scope>
</reference>
<dbReference type="PANTHER" id="PTHR30349:SF77">
    <property type="entry name" value="TYROSINE RECOMBINASE XERC"/>
    <property type="match status" value="1"/>
</dbReference>
<feature type="domain" description="Core-binding (CB)" evidence="13">
    <location>
        <begin position="22"/>
        <end position="135"/>
    </location>
</feature>
<dbReference type="PROSITE" id="PS51900">
    <property type="entry name" value="CB"/>
    <property type="match status" value="1"/>
</dbReference>
<dbReference type="NCBIfam" id="TIGR02224">
    <property type="entry name" value="recomb_XerC"/>
    <property type="match status" value="1"/>
</dbReference>
<evidence type="ECO:0000256" key="3">
    <source>
        <dbReference type="ARBA" id="ARBA00022490"/>
    </source>
</evidence>
<dbReference type="Pfam" id="PF00589">
    <property type="entry name" value="Phage_integrase"/>
    <property type="match status" value="1"/>
</dbReference>
<evidence type="ECO:0000256" key="10">
    <source>
        <dbReference type="HAMAP-Rule" id="MF_01808"/>
    </source>
</evidence>
<keyword evidence="8 10" id="KW-0233">DNA recombination</keyword>
<evidence type="ECO:0000256" key="9">
    <source>
        <dbReference type="ARBA" id="ARBA00023306"/>
    </source>
</evidence>
<dbReference type="GO" id="GO:0051301">
    <property type="term" value="P:cell division"/>
    <property type="evidence" value="ECO:0007669"/>
    <property type="project" value="UniProtKB-UniRule"/>
</dbReference>
<sequence>MFCLDLSTYSSYRTEQAQTRVEQMLEQIEAYLLYLQAERAASPHTLKNYAIDLQQFRTFLRAGESSQLEPTVSAVERPVVRDTGRGDALHRQIKPGEIDVLAIRAFVADLHRRGIARSSIARKLATLRSFFRYLCREGVVAANPAKLVSTPKLPKRLPAYLTVDEVDRLLASPGEQDLPGARDLAILELFYASGIRLSELTGLDVRDVDIREGLVRVKGKGGKERIVPVGSKAIVALRRYLDRRSDLIHESKRVAPESVALFLNRQGGRLSQRSIARIVLKHLNQSGVGPKITPHGLRHSYATHLLQAGADLRAIQELLGHSRLSTTQRYTHLNLDHLMAVYDKAHPRA</sequence>
<dbReference type="InterPro" id="IPR044068">
    <property type="entry name" value="CB"/>
</dbReference>
<keyword evidence="4 10" id="KW-0132">Cell division</keyword>
<dbReference type="GO" id="GO:0003677">
    <property type="term" value="F:DNA binding"/>
    <property type="evidence" value="ECO:0007669"/>
    <property type="project" value="UniProtKB-UniRule"/>
</dbReference>
<evidence type="ECO:0000256" key="8">
    <source>
        <dbReference type="ARBA" id="ARBA00023172"/>
    </source>
</evidence>
<dbReference type="SUPFAM" id="SSF56349">
    <property type="entry name" value="DNA breaking-rejoining enzymes"/>
    <property type="match status" value="1"/>
</dbReference>
<dbReference type="PANTHER" id="PTHR30349">
    <property type="entry name" value="PHAGE INTEGRASE-RELATED"/>
    <property type="match status" value="1"/>
</dbReference>
<evidence type="ECO:0000313" key="14">
    <source>
        <dbReference type="EMBL" id="CBE67189.1"/>
    </source>
</evidence>
<dbReference type="HAMAP" id="MF_01808">
    <property type="entry name" value="Recomb_XerC_XerD"/>
    <property type="match status" value="1"/>
</dbReference>
<dbReference type="Gene3D" id="1.10.150.130">
    <property type="match status" value="1"/>
</dbReference>
<evidence type="ECO:0000256" key="5">
    <source>
        <dbReference type="ARBA" id="ARBA00022829"/>
    </source>
</evidence>
<evidence type="ECO:0000256" key="7">
    <source>
        <dbReference type="ARBA" id="ARBA00023125"/>
    </source>
</evidence>
<comment type="subcellular location">
    <subcellularLocation>
        <location evidence="1 10">Cytoplasm</location>
    </subcellularLocation>
</comment>
<dbReference type="GO" id="GO:0006313">
    <property type="term" value="P:DNA transposition"/>
    <property type="evidence" value="ECO:0007669"/>
    <property type="project" value="UniProtKB-UniRule"/>
</dbReference>
<dbReference type="PATRIC" id="fig|671143.5.peg.61"/>
<dbReference type="Proteomes" id="UP000006898">
    <property type="component" value="Chromosome"/>
</dbReference>
<dbReference type="InterPro" id="IPR050090">
    <property type="entry name" value="Tyrosine_recombinase_XerCD"/>
</dbReference>
<keyword evidence="9 10" id="KW-0131">Cell cycle</keyword>
<dbReference type="KEGG" id="mox:DAMO_0070"/>
<dbReference type="AlphaFoldDB" id="D5MHQ6"/>
<dbReference type="GO" id="GO:0007059">
    <property type="term" value="P:chromosome segregation"/>
    <property type="evidence" value="ECO:0007669"/>
    <property type="project" value="UniProtKB-UniRule"/>
</dbReference>
<evidence type="ECO:0000259" key="12">
    <source>
        <dbReference type="PROSITE" id="PS51898"/>
    </source>
</evidence>
<comment type="similarity">
    <text evidence="2 10">Belongs to the 'phage' integrase family. XerC subfamily.</text>
</comment>
<dbReference type="EMBL" id="FP565575">
    <property type="protein sequence ID" value="CBE67189.1"/>
    <property type="molecule type" value="Genomic_DNA"/>
</dbReference>
<organism evidence="14 15">
    <name type="scientific">Methylomirabilis oxygeniifera</name>
    <dbReference type="NCBI Taxonomy" id="671143"/>
    <lineage>
        <taxon>Bacteria</taxon>
        <taxon>Candidatus Methylomirabilota</taxon>
        <taxon>Candidatus Methylomirabilia</taxon>
        <taxon>Candidatus Methylomirabilales</taxon>
        <taxon>Candidatus Methylomirabilaceae</taxon>
        <taxon>Candidatus Methylomirabilis</taxon>
    </lineage>
</organism>
<dbReference type="Gene3D" id="1.10.443.10">
    <property type="entry name" value="Intergrase catalytic core"/>
    <property type="match status" value="1"/>
</dbReference>
<dbReference type="HOGENOM" id="CLU_027562_9_0_0"/>
<dbReference type="PROSITE" id="PS51898">
    <property type="entry name" value="TYR_RECOMBINASE"/>
    <property type="match status" value="1"/>
</dbReference>